<feature type="transmembrane region" description="Helical" evidence="7">
    <location>
        <begin position="63"/>
        <end position="81"/>
    </location>
</feature>
<evidence type="ECO:0000256" key="2">
    <source>
        <dbReference type="ARBA" id="ARBA00022475"/>
    </source>
</evidence>
<dbReference type="RefSeq" id="WP_218854560.1">
    <property type="nucleotide sequence ID" value="NZ_OBDY01000006.1"/>
</dbReference>
<dbReference type="NCBIfam" id="TIGR00374">
    <property type="entry name" value="flippase-like domain"/>
    <property type="match status" value="1"/>
</dbReference>
<reference evidence="8 9" key="1">
    <citation type="submission" date="2017-09" db="EMBL/GenBank/DDBJ databases">
        <authorList>
            <person name="Ehlers B."/>
            <person name="Leendertz F.H."/>
        </authorList>
    </citation>
    <scope>NUCLEOTIDE SEQUENCE [LARGE SCALE GENOMIC DNA]</scope>
    <source>
        <strain evidence="8 9">CGMCC 4.6857</strain>
    </source>
</reference>
<dbReference type="EMBL" id="OBDY01000006">
    <property type="protein sequence ID" value="SNY41617.1"/>
    <property type="molecule type" value="Genomic_DNA"/>
</dbReference>
<dbReference type="Proteomes" id="UP000219612">
    <property type="component" value="Unassembled WGS sequence"/>
</dbReference>
<keyword evidence="2" id="KW-1003">Cell membrane</keyword>
<accession>A0A285I164</accession>
<dbReference type="Pfam" id="PF03706">
    <property type="entry name" value="LPG_synthase_TM"/>
    <property type="match status" value="1"/>
</dbReference>
<gene>
    <name evidence="8" type="ORF">SAMN05421748_106187</name>
</gene>
<evidence type="ECO:0000256" key="3">
    <source>
        <dbReference type="ARBA" id="ARBA00022692"/>
    </source>
</evidence>
<dbReference type="AlphaFoldDB" id="A0A285I164"/>
<organism evidence="8 9">
    <name type="scientific">Paractinoplanes atraurantiacus</name>
    <dbReference type="NCBI Taxonomy" id="1036182"/>
    <lineage>
        <taxon>Bacteria</taxon>
        <taxon>Bacillati</taxon>
        <taxon>Actinomycetota</taxon>
        <taxon>Actinomycetes</taxon>
        <taxon>Micromonosporales</taxon>
        <taxon>Micromonosporaceae</taxon>
        <taxon>Paractinoplanes</taxon>
    </lineage>
</organism>
<feature type="transmembrane region" description="Helical" evidence="7">
    <location>
        <begin position="138"/>
        <end position="165"/>
    </location>
</feature>
<protein>
    <recommendedName>
        <fullName evidence="10">Lysylphosphatidylglycerol synthase TM region</fullName>
    </recommendedName>
</protein>
<evidence type="ECO:0000256" key="7">
    <source>
        <dbReference type="SAM" id="Phobius"/>
    </source>
</evidence>
<comment type="subcellular location">
    <subcellularLocation>
        <location evidence="1">Cell membrane</location>
        <topology evidence="1">Multi-pass membrane protein</topology>
    </subcellularLocation>
</comment>
<keyword evidence="3 7" id="KW-0812">Transmembrane</keyword>
<feature type="transmembrane region" description="Helical" evidence="7">
    <location>
        <begin position="242"/>
        <end position="266"/>
    </location>
</feature>
<keyword evidence="5 7" id="KW-0472">Membrane</keyword>
<feature type="region of interest" description="Disordered" evidence="6">
    <location>
        <begin position="475"/>
        <end position="521"/>
    </location>
</feature>
<evidence type="ECO:0000313" key="9">
    <source>
        <dbReference type="Proteomes" id="UP000219612"/>
    </source>
</evidence>
<dbReference type="InterPro" id="IPR022791">
    <property type="entry name" value="L-PG_synthase/AglD"/>
</dbReference>
<evidence type="ECO:0000256" key="4">
    <source>
        <dbReference type="ARBA" id="ARBA00022989"/>
    </source>
</evidence>
<evidence type="ECO:0000256" key="1">
    <source>
        <dbReference type="ARBA" id="ARBA00004651"/>
    </source>
</evidence>
<sequence length="648" mass="65855">MTQAVERSAETAAEDDPPVARSRWGRRLRITGVVAVLALFTVELVLGWSSLAGAFRQLRTPHVGWLVLATLAEVAAMGAYARMQGRLLRSAGVRASRLDNIRLTYAAHSLNETLPGGAAFSTRLNYQQMRRFGASPAIASWTIALSGILSSVALAAVTVGSALAAGGGADWTHLAALLVATIVLILGARRVAKRPESAEALIRTPLAAVNRLRHRPAEHGQDSIRDFLQQLRAARLRPAHGAAAAILAVANWFLDAICLWLCFRAVGEQPAGLTAVLLAFCAAMAAGTITIVPGGLGIIDSALILGLMAGGVTTPAAVATVVLYRIISFGFIIGLGWLSWLHIRHTTTHQPSPLVLTPPTAIPALTAAPTLAAALPLTAAPALTVPAISTAPAVAAVPTLASAPALTFASAPATARSPLLPAAVDPALTPAAIDPALTPAAADPALTPAATEPALTPAALALFPTAAAMALIPHARKRAKNSDDSARPPAANMPPASSRRLAASPKGNAAKANASLTPETNAARVTASLTTETNAARATASLTTETNAAKAIASLTTETNVARATASLTTETNAAKAAASLTAEGDAAKISASLAAEAWAGVGVSPEGNAPTAGLPRPRRANGAKAALPPSMRPTAEAEPGVCLLPCL</sequence>
<feature type="transmembrane region" description="Helical" evidence="7">
    <location>
        <begin position="171"/>
        <end position="188"/>
    </location>
</feature>
<feature type="transmembrane region" description="Helical" evidence="7">
    <location>
        <begin position="298"/>
        <end position="317"/>
    </location>
</feature>
<evidence type="ECO:0008006" key="10">
    <source>
        <dbReference type="Google" id="ProtNLM"/>
    </source>
</evidence>
<feature type="transmembrane region" description="Helical" evidence="7">
    <location>
        <begin position="30"/>
        <end position="51"/>
    </location>
</feature>
<evidence type="ECO:0000256" key="6">
    <source>
        <dbReference type="SAM" id="MobiDB-lite"/>
    </source>
</evidence>
<keyword evidence="9" id="KW-1185">Reference proteome</keyword>
<feature type="region of interest" description="Disordered" evidence="6">
    <location>
        <begin position="608"/>
        <end position="639"/>
    </location>
</feature>
<dbReference type="PANTHER" id="PTHR39087">
    <property type="entry name" value="UPF0104 MEMBRANE PROTEIN MJ1595"/>
    <property type="match status" value="1"/>
</dbReference>
<keyword evidence="4 7" id="KW-1133">Transmembrane helix</keyword>
<name>A0A285I164_9ACTN</name>
<proteinExistence type="predicted"/>
<feature type="transmembrane region" description="Helical" evidence="7">
    <location>
        <begin position="272"/>
        <end position="291"/>
    </location>
</feature>
<dbReference type="PANTHER" id="PTHR39087:SF2">
    <property type="entry name" value="UPF0104 MEMBRANE PROTEIN MJ1595"/>
    <property type="match status" value="1"/>
</dbReference>
<evidence type="ECO:0000313" key="8">
    <source>
        <dbReference type="EMBL" id="SNY41617.1"/>
    </source>
</evidence>
<evidence type="ECO:0000256" key="5">
    <source>
        <dbReference type="ARBA" id="ARBA00023136"/>
    </source>
</evidence>
<dbReference type="GO" id="GO:0005886">
    <property type="term" value="C:plasma membrane"/>
    <property type="evidence" value="ECO:0007669"/>
    <property type="project" value="UniProtKB-SubCell"/>
</dbReference>